<dbReference type="InterPro" id="IPR003500">
    <property type="entry name" value="RpiB_LacA_LacB"/>
</dbReference>
<dbReference type="SUPFAM" id="SSF89623">
    <property type="entry name" value="Ribose/Galactose isomerase RpiB/AlsB"/>
    <property type="match status" value="1"/>
</dbReference>
<dbReference type="InterPro" id="IPR036569">
    <property type="entry name" value="RpiB_LacA_LacB_sf"/>
</dbReference>
<proteinExistence type="predicted"/>
<feature type="domain" description="Cupin type-2" evidence="1">
    <location>
        <begin position="211"/>
        <end position="271"/>
    </location>
</feature>
<dbReference type="EMBL" id="JBDFQZ010000004">
    <property type="protein sequence ID" value="KAK9732807.1"/>
    <property type="molecule type" value="Genomic_DNA"/>
</dbReference>
<dbReference type="InterPro" id="IPR011051">
    <property type="entry name" value="RmlC_Cupin_sf"/>
</dbReference>
<organism evidence="2 3">
    <name type="scientific">Saponaria officinalis</name>
    <name type="common">Common soapwort</name>
    <name type="synonym">Lychnis saponaria</name>
    <dbReference type="NCBI Taxonomy" id="3572"/>
    <lineage>
        <taxon>Eukaryota</taxon>
        <taxon>Viridiplantae</taxon>
        <taxon>Streptophyta</taxon>
        <taxon>Embryophyta</taxon>
        <taxon>Tracheophyta</taxon>
        <taxon>Spermatophyta</taxon>
        <taxon>Magnoliopsida</taxon>
        <taxon>eudicotyledons</taxon>
        <taxon>Gunneridae</taxon>
        <taxon>Pentapetalae</taxon>
        <taxon>Caryophyllales</taxon>
        <taxon>Caryophyllaceae</taxon>
        <taxon>Caryophylleae</taxon>
        <taxon>Saponaria</taxon>
    </lineage>
</organism>
<gene>
    <name evidence="2" type="ORF">RND81_04G023800</name>
</gene>
<dbReference type="GO" id="GO:0016853">
    <property type="term" value="F:isomerase activity"/>
    <property type="evidence" value="ECO:0007669"/>
    <property type="project" value="InterPro"/>
</dbReference>
<keyword evidence="3" id="KW-1185">Reference proteome</keyword>
<dbReference type="InterPro" id="IPR013096">
    <property type="entry name" value="Cupin_2"/>
</dbReference>
<dbReference type="EMBL" id="JBDFQZ010000004">
    <property type="protein sequence ID" value="KAK9732806.1"/>
    <property type="molecule type" value="Genomic_DNA"/>
</dbReference>
<protein>
    <recommendedName>
        <fullName evidence="1">Cupin type-2 domain-containing protein</fullName>
    </recommendedName>
</protein>
<dbReference type="AlphaFoldDB" id="A0AAW1LHX2"/>
<dbReference type="Pfam" id="PF07883">
    <property type="entry name" value="Cupin_2"/>
    <property type="match status" value="1"/>
</dbReference>
<dbReference type="Gene3D" id="2.60.120.10">
    <property type="entry name" value="Jelly Rolls"/>
    <property type="match status" value="1"/>
</dbReference>
<dbReference type="PIRSF" id="PIRSF011609">
    <property type="entry name" value="DRT102"/>
    <property type="match status" value="1"/>
</dbReference>
<dbReference type="InterPro" id="IPR014710">
    <property type="entry name" value="RmlC-like_jellyroll"/>
</dbReference>
<reference evidence="2 3" key="1">
    <citation type="submission" date="2024-03" db="EMBL/GenBank/DDBJ databases">
        <title>WGS assembly of Saponaria officinalis var. Norfolk2.</title>
        <authorList>
            <person name="Jenkins J."/>
            <person name="Shu S."/>
            <person name="Grimwood J."/>
            <person name="Barry K."/>
            <person name="Goodstein D."/>
            <person name="Schmutz J."/>
            <person name="Leebens-Mack J."/>
            <person name="Osbourn A."/>
        </authorList>
    </citation>
    <scope>NUCLEOTIDE SEQUENCE [LARGE SCALE GENOMIC DNA]</scope>
    <source>
        <strain evidence="3">cv. Norfolk2</strain>
        <strain evidence="2">JIC</strain>
        <tissue evidence="2">Leaf</tissue>
    </source>
</reference>
<sequence length="302" mass="32792">MATAPLKFITGADQFGCTLKDALVAHLRHLNYSVEDLGVGPYYSIGEQVGSRVAAGDSNTRGLVSCGTGIGVAIFANKFPAVYAALCLTVDDAVNTRSINNANVLAVAGEATSPETAVEILNTFIETPFKSPCPANGNKEWPPETAKFLDDSLEEMKKIGTTAATTTAVNDDEKLSGCALCCLAKKREFVPVDIMPGGMMKIVRESPTSAIVKFKAGSVEPAHHHSFGHDLFVIKGKKTVWNLSKKEKYDLGGEDYLFTPAGDVHRVKYYEDTEFFLKWEGPWDIVLDEDLETAKSEIEKEC</sequence>
<name>A0AAW1LHX2_SAPOF</name>
<dbReference type="Pfam" id="PF02502">
    <property type="entry name" value="LacAB_rpiB"/>
    <property type="match status" value="1"/>
</dbReference>
<evidence type="ECO:0000259" key="1">
    <source>
        <dbReference type="Pfam" id="PF07883"/>
    </source>
</evidence>
<dbReference type="PANTHER" id="PTHR30345:SF0">
    <property type="entry name" value="DNA DAMAGE-REPAIR_TOLERATION PROTEIN DRT102"/>
    <property type="match status" value="1"/>
</dbReference>
<accession>A0AAW1LHX2</accession>
<evidence type="ECO:0000313" key="2">
    <source>
        <dbReference type="EMBL" id="KAK9732806.1"/>
    </source>
</evidence>
<dbReference type="SUPFAM" id="SSF51182">
    <property type="entry name" value="RmlC-like cupins"/>
    <property type="match status" value="1"/>
</dbReference>
<dbReference type="Proteomes" id="UP001443914">
    <property type="component" value="Unassembled WGS sequence"/>
</dbReference>
<dbReference type="PANTHER" id="PTHR30345">
    <property type="entry name" value="RIBOSE-5-PHOSPHATE ISOMERASE B"/>
    <property type="match status" value="1"/>
</dbReference>
<comment type="caution">
    <text evidence="2">The sequence shown here is derived from an EMBL/GenBank/DDBJ whole genome shotgun (WGS) entry which is preliminary data.</text>
</comment>
<dbReference type="Gene3D" id="3.40.1400.10">
    <property type="entry name" value="Sugar-phosphate isomerase, RpiB/LacA/LacB"/>
    <property type="match status" value="1"/>
</dbReference>
<dbReference type="InterPro" id="IPR012100">
    <property type="entry name" value="DRT102"/>
</dbReference>
<evidence type="ECO:0000313" key="3">
    <source>
        <dbReference type="Proteomes" id="UP001443914"/>
    </source>
</evidence>
<dbReference type="GO" id="GO:0005975">
    <property type="term" value="P:carbohydrate metabolic process"/>
    <property type="evidence" value="ECO:0007669"/>
    <property type="project" value="InterPro"/>
</dbReference>